<proteinExistence type="predicted"/>
<organism evidence="1">
    <name type="scientific">Candidatus Kentrum sp. DK</name>
    <dbReference type="NCBI Taxonomy" id="2126562"/>
    <lineage>
        <taxon>Bacteria</taxon>
        <taxon>Pseudomonadati</taxon>
        <taxon>Pseudomonadota</taxon>
        <taxon>Gammaproteobacteria</taxon>
        <taxon>Candidatus Kentrum</taxon>
    </lineage>
</organism>
<dbReference type="EMBL" id="CAADEY010000083">
    <property type="protein sequence ID" value="VFJ60657.1"/>
    <property type="molecule type" value="Genomic_DNA"/>
</dbReference>
<sequence>MVIGGVELSIDVFGQGQTNAIGKGDFLLVPKLQLGNAIPGSSSFRIMRAQAGARVRGNQRMNVTAGKFGIPTSASSS</sequence>
<reference evidence="1" key="1">
    <citation type="submission" date="2019-02" db="EMBL/GenBank/DDBJ databases">
        <authorList>
            <person name="Gruber-Vodicka R. H."/>
            <person name="Seah K. B. B."/>
        </authorList>
    </citation>
    <scope>NUCLEOTIDE SEQUENCE</scope>
    <source>
        <strain evidence="1">BECK_DK161</strain>
    </source>
</reference>
<gene>
    <name evidence="1" type="ORF">BECKDK2373C_GA0170839_108312</name>
</gene>
<accession>A0A450T2S1</accession>
<protein>
    <submittedName>
        <fullName evidence="1">Uncharacterized protein</fullName>
    </submittedName>
</protein>
<dbReference type="AlphaFoldDB" id="A0A450T2S1"/>
<name>A0A450T2S1_9GAMM</name>
<evidence type="ECO:0000313" key="1">
    <source>
        <dbReference type="EMBL" id="VFJ60657.1"/>
    </source>
</evidence>